<reference evidence="3" key="1">
    <citation type="journal article" date="2020" name="MBio">
        <title>Horizontal gene transfer to a defensive symbiont with a reduced genome amongst a multipartite beetle microbiome.</title>
        <authorList>
            <person name="Waterworth S.C."/>
            <person name="Florez L.V."/>
            <person name="Rees E.R."/>
            <person name="Hertweck C."/>
            <person name="Kaltenpoth M."/>
            <person name="Kwan J.C."/>
        </authorList>
    </citation>
    <scope>NUCLEOTIDE SEQUENCE [LARGE SCALE GENOMIC DNA]</scope>
</reference>
<proteinExistence type="predicted"/>
<dbReference type="EMBL" id="WNDP01000110">
    <property type="protein sequence ID" value="KAF1021108.1"/>
    <property type="molecule type" value="Genomic_DNA"/>
</dbReference>
<evidence type="ECO:0000313" key="2">
    <source>
        <dbReference type="EMBL" id="KAF1021108.1"/>
    </source>
</evidence>
<protein>
    <submittedName>
        <fullName evidence="2">Uncharacterized protein</fullName>
    </submittedName>
</protein>
<comment type="caution">
    <text evidence="2">The sequence shown here is derived from an EMBL/GenBank/DDBJ whole genome shotgun (WGS) entry which is preliminary data.</text>
</comment>
<keyword evidence="1" id="KW-0472">Membrane</keyword>
<feature type="transmembrane region" description="Helical" evidence="1">
    <location>
        <begin position="104"/>
        <end position="124"/>
    </location>
</feature>
<feature type="transmembrane region" description="Helical" evidence="1">
    <location>
        <begin position="72"/>
        <end position="92"/>
    </location>
</feature>
<organism evidence="2 3">
    <name type="scientific">Acinetobacter bereziniae</name>
    <name type="common">Acinetobacter genomosp. 10</name>
    <dbReference type="NCBI Taxonomy" id="106648"/>
    <lineage>
        <taxon>Bacteria</taxon>
        <taxon>Pseudomonadati</taxon>
        <taxon>Pseudomonadota</taxon>
        <taxon>Gammaproteobacteria</taxon>
        <taxon>Moraxellales</taxon>
        <taxon>Moraxellaceae</taxon>
        <taxon>Acinetobacter</taxon>
    </lineage>
</organism>
<name>A0A833UPE1_ACIBZ</name>
<keyword evidence="1" id="KW-0812">Transmembrane</keyword>
<gene>
    <name evidence="2" type="ORF">GAK29_03464</name>
</gene>
<keyword evidence="1" id="KW-1133">Transmembrane helix</keyword>
<dbReference type="AlphaFoldDB" id="A0A833UPE1"/>
<dbReference type="Proteomes" id="UP000490535">
    <property type="component" value="Unassembled WGS sequence"/>
</dbReference>
<sequence>MKKFKYLFEFGFAILLYLVILIFSLKLLKNNDFDYPIQIILTLLPIIPCVLVGWSVIRQLARLDEMQHKIQLQAFALAFVGTALITFSYGFLENVGFPSLSMFFVWPLMAMLWGLGVAIGSWRYR</sequence>
<accession>A0A833UPE1</accession>
<evidence type="ECO:0000256" key="1">
    <source>
        <dbReference type="SAM" id="Phobius"/>
    </source>
</evidence>
<feature type="transmembrane region" description="Helical" evidence="1">
    <location>
        <begin position="7"/>
        <end position="25"/>
    </location>
</feature>
<feature type="transmembrane region" description="Helical" evidence="1">
    <location>
        <begin position="37"/>
        <end position="60"/>
    </location>
</feature>
<evidence type="ECO:0000313" key="3">
    <source>
        <dbReference type="Proteomes" id="UP000490535"/>
    </source>
</evidence>